<evidence type="ECO:0000313" key="3">
    <source>
        <dbReference type="EMBL" id="AIS52924.1"/>
    </source>
</evidence>
<sequence>MKVCGKHYDFINLCVSDLDKAISQLAKPYQDLIDISVTLPGITEKSATYIIAEIGTDMTVFKSDKHLCSWAGLTPQNNESAGKKKSVHVSRAGVYLKLLLIQCANAAIRDKKNPYFRIKYERIKKRRGHKRAIVAIARMILTCLYHMLLKREPFNPSDSDYTNMPEKLYQKHRQQYIKKAIKLLEKEGCTIIPPKIT</sequence>
<dbReference type="Pfam" id="PF02371">
    <property type="entry name" value="Transposase_20"/>
    <property type="match status" value="1"/>
</dbReference>
<feature type="domain" description="Transposase IS116/IS110/IS902 C-terminal" evidence="2">
    <location>
        <begin position="38"/>
        <end position="120"/>
    </location>
</feature>
<dbReference type="Proteomes" id="UP000029669">
    <property type="component" value="Chromosome"/>
</dbReference>
<keyword evidence="1" id="KW-0812">Transmembrane</keyword>
<dbReference type="GO" id="GO:0004803">
    <property type="term" value="F:transposase activity"/>
    <property type="evidence" value="ECO:0007669"/>
    <property type="project" value="InterPro"/>
</dbReference>
<dbReference type="PANTHER" id="PTHR33055:SF15">
    <property type="entry name" value="TRANSPOSASE-RELATED"/>
    <property type="match status" value="1"/>
</dbReference>
<feature type="transmembrane region" description="Helical" evidence="1">
    <location>
        <begin position="132"/>
        <end position="149"/>
    </location>
</feature>
<evidence type="ECO:0000256" key="1">
    <source>
        <dbReference type="SAM" id="Phobius"/>
    </source>
</evidence>
<dbReference type="eggNOG" id="COG3547">
    <property type="taxonomic scope" value="Bacteria"/>
</dbReference>
<dbReference type="HOGENOM" id="CLU_036902_11_2_9"/>
<gene>
    <name evidence="3" type="ORF">TKV_c17730</name>
    <name evidence="4" type="ORF">TKV_c24040</name>
</gene>
<evidence type="ECO:0000313" key="5">
    <source>
        <dbReference type="Proteomes" id="UP000029669"/>
    </source>
</evidence>
<name>A0A097ASY7_THEKI</name>
<dbReference type="AlphaFoldDB" id="A0A097ASY7"/>
<dbReference type="EMBL" id="CP009170">
    <property type="protein sequence ID" value="AIS53526.1"/>
    <property type="molecule type" value="Genomic_DNA"/>
</dbReference>
<dbReference type="InterPro" id="IPR047650">
    <property type="entry name" value="Transpos_IS110"/>
</dbReference>
<keyword evidence="5" id="KW-1185">Reference proteome</keyword>
<dbReference type="EMBL" id="CP009170">
    <property type="protein sequence ID" value="AIS52924.1"/>
    <property type="molecule type" value="Genomic_DNA"/>
</dbReference>
<reference evidence="5" key="2">
    <citation type="journal article" date="2015" name="Genome Announc.">
        <title>Whole-Genome Sequences of 80 Environmental and Clinical Isolates of Burkholderia pseudomallei.</title>
        <authorList>
            <person name="Johnson S.L."/>
            <person name="Baker A.L."/>
            <person name="Chain P.S."/>
            <person name="Currie B.J."/>
            <person name="Daligault H.E."/>
            <person name="Davenport K.W."/>
            <person name="Davis C.B."/>
            <person name="Inglis T.J."/>
            <person name="Kaestli M."/>
            <person name="Koren S."/>
            <person name="Mayo M."/>
            <person name="Merritt A.J."/>
            <person name="Price E.P."/>
            <person name="Sarovich D.S."/>
            <person name="Warner J."/>
            <person name="Rosovitz M.J."/>
        </authorList>
    </citation>
    <scope>NUCLEOTIDE SEQUENCE [LARGE SCALE GENOMIC DNA]</scope>
    <source>
        <strain evidence="5">DSM 2030</strain>
    </source>
</reference>
<dbReference type="GO" id="GO:0006313">
    <property type="term" value="P:DNA transposition"/>
    <property type="evidence" value="ECO:0007669"/>
    <property type="project" value="InterPro"/>
</dbReference>
<dbReference type="KEGG" id="tki:TKV_c17730"/>
<evidence type="ECO:0000313" key="4">
    <source>
        <dbReference type="EMBL" id="AIS53526.1"/>
    </source>
</evidence>
<keyword evidence="1" id="KW-1133">Transmembrane helix</keyword>
<dbReference type="KEGG" id="tki:TKV_c24040"/>
<dbReference type="STRING" id="2325.TKV_c17730"/>
<dbReference type="InterPro" id="IPR003346">
    <property type="entry name" value="Transposase_20"/>
</dbReference>
<reference evidence="3" key="1">
    <citation type="journal article" date="2014" name="BMC Genomics">
        <title>A genome-guided analysis of energy conservation in the thermophilic, cytochrome-free acetogenic bacterium Thermoanaerobacter kivui.</title>
        <authorList>
            <person name="Hess V."/>
            <person name="Poehlein A."/>
            <person name="Weghoff M.C."/>
            <person name="Daniel R."/>
            <person name="Muller V."/>
        </authorList>
    </citation>
    <scope>NUCLEOTIDE SEQUENCE</scope>
    <source>
        <strain evidence="3">DSM 2030</strain>
    </source>
</reference>
<dbReference type="GO" id="GO:0003677">
    <property type="term" value="F:DNA binding"/>
    <property type="evidence" value="ECO:0007669"/>
    <property type="project" value="InterPro"/>
</dbReference>
<dbReference type="RefSeq" id="WP_236617234.1">
    <property type="nucleotide sequence ID" value="NZ_CP009170.1"/>
</dbReference>
<organism evidence="3 5">
    <name type="scientific">Thermoanaerobacter kivui</name>
    <name type="common">Acetogenium kivui</name>
    <dbReference type="NCBI Taxonomy" id="2325"/>
    <lineage>
        <taxon>Bacteria</taxon>
        <taxon>Bacillati</taxon>
        <taxon>Bacillota</taxon>
        <taxon>Clostridia</taxon>
        <taxon>Thermoanaerobacterales</taxon>
        <taxon>Thermoanaerobacteraceae</taxon>
        <taxon>Thermoanaerobacter</taxon>
    </lineage>
</organism>
<protein>
    <submittedName>
        <fullName evidence="3">Transposase IS116/IS110/IS902 family protein</fullName>
    </submittedName>
</protein>
<keyword evidence="1" id="KW-0472">Membrane</keyword>
<proteinExistence type="predicted"/>
<dbReference type="PANTHER" id="PTHR33055">
    <property type="entry name" value="TRANSPOSASE FOR INSERTION SEQUENCE ELEMENT IS1111A"/>
    <property type="match status" value="1"/>
</dbReference>
<accession>A0A097ASY7</accession>
<evidence type="ECO:0000259" key="2">
    <source>
        <dbReference type="Pfam" id="PF02371"/>
    </source>
</evidence>